<evidence type="ECO:0000313" key="2">
    <source>
        <dbReference type="EMBL" id="KLO04035.1"/>
    </source>
</evidence>
<evidence type="ECO:0000313" key="3">
    <source>
        <dbReference type="Proteomes" id="UP000053477"/>
    </source>
</evidence>
<dbReference type="AlphaFoldDB" id="A0A0H2QWV0"/>
<proteinExistence type="predicted"/>
<evidence type="ECO:0000256" key="1">
    <source>
        <dbReference type="SAM" id="MobiDB-lite"/>
    </source>
</evidence>
<reference evidence="2 3" key="1">
    <citation type="submission" date="2015-04" db="EMBL/GenBank/DDBJ databases">
        <title>Complete genome sequence of Schizopora paradoxa KUC8140, a cosmopolitan wood degrader in East Asia.</title>
        <authorList>
            <consortium name="DOE Joint Genome Institute"/>
            <person name="Min B."/>
            <person name="Park H."/>
            <person name="Jang Y."/>
            <person name="Kim J.-J."/>
            <person name="Kim K.H."/>
            <person name="Pangilinan J."/>
            <person name="Lipzen A."/>
            <person name="Riley R."/>
            <person name="Grigoriev I.V."/>
            <person name="Spatafora J.W."/>
            <person name="Choi I.-G."/>
        </authorList>
    </citation>
    <scope>NUCLEOTIDE SEQUENCE [LARGE SCALE GENOMIC DNA]</scope>
    <source>
        <strain evidence="2 3">KUC8140</strain>
    </source>
</reference>
<organism evidence="2 3">
    <name type="scientific">Schizopora paradoxa</name>
    <dbReference type="NCBI Taxonomy" id="27342"/>
    <lineage>
        <taxon>Eukaryota</taxon>
        <taxon>Fungi</taxon>
        <taxon>Dikarya</taxon>
        <taxon>Basidiomycota</taxon>
        <taxon>Agaricomycotina</taxon>
        <taxon>Agaricomycetes</taxon>
        <taxon>Hymenochaetales</taxon>
        <taxon>Schizoporaceae</taxon>
        <taxon>Schizopora</taxon>
    </lineage>
</organism>
<accession>A0A0H2QWV0</accession>
<name>A0A0H2QWV0_9AGAM</name>
<sequence length="163" mass="18679">MGFQENMDTVDLIALRIRQLEKRDADLEVAAERLIQARLRSKEQFERRFAKRISRSTFQLGDWVLIRNSAVEKELNRKTKPRYLGPFMVMYRTKGGSYVIREPDGAVSKRGVAAFRLIPYIARDGAPVMRTLGLDDSDGDSEEDSLEDGEENHHDSESLEDSD</sequence>
<keyword evidence="3" id="KW-1185">Reference proteome</keyword>
<feature type="region of interest" description="Disordered" evidence="1">
    <location>
        <begin position="131"/>
        <end position="163"/>
    </location>
</feature>
<dbReference type="InParanoid" id="A0A0H2QWV0"/>
<evidence type="ECO:0008006" key="4">
    <source>
        <dbReference type="Google" id="ProtNLM"/>
    </source>
</evidence>
<dbReference type="EMBL" id="KQ086762">
    <property type="protein sequence ID" value="KLO04035.1"/>
    <property type="molecule type" value="Genomic_DNA"/>
</dbReference>
<gene>
    <name evidence="2" type="ORF">SCHPADRAFT_948045</name>
</gene>
<protein>
    <recommendedName>
        <fullName evidence="4">Integrase zinc-binding domain-containing protein</fullName>
    </recommendedName>
</protein>
<dbReference type="STRING" id="27342.A0A0H2QWV0"/>
<feature type="compositionally biased region" description="Acidic residues" evidence="1">
    <location>
        <begin position="135"/>
        <end position="150"/>
    </location>
</feature>
<dbReference type="OrthoDB" id="446925at2759"/>
<dbReference type="Proteomes" id="UP000053477">
    <property type="component" value="Unassembled WGS sequence"/>
</dbReference>